<reference evidence="5 6" key="1">
    <citation type="submission" date="2014-11" db="EMBL/GenBank/DDBJ databases">
        <title>Genome sequence of Flavihumibacter solisilvae 3-3.</title>
        <authorList>
            <person name="Zhou G."/>
            <person name="Li M."/>
            <person name="Wang G."/>
        </authorList>
    </citation>
    <scope>NUCLEOTIDE SEQUENCE [LARGE SCALE GENOMIC DNA]</scope>
    <source>
        <strain evidence="5 6">3-3</strain>
    </source>
</reference>
<dbReference type="AlphaFoldDB" id="A0A0C1ILI9"/>
<dbReference type="STRING" id="1349421.OI18_08740"/>
<dbReference type="InterPro" id="IPR037923">
    <property type="entry name" value="HTH-like"/>
</dbReference>
<dbReference type="InterPro" id="IPR009057">
    <property type="entry name" value="Homeodomain-like_sf"/>
</dbReference>
<keyword evidence="3" id="KW-0804">Transcription</keyword>
<evidence type="ECO:0000256" key="3">
    <source>
        <dbReference type="ARBA" id="ARBA00023163"/>
    </source>
</evidence>
<comment type="caution">
    <text evidence="5">The sequence shown here is derived from an EMBL/GenBank/DDBJ whole genome shotgun (WGS) entry which is preliminary data.</text>
</comment>
<keyword evidence="6" id="KW-1185">Reference proteome</keyword>
<evidence type="ECO:0000256" key="1">
    <source>
        <dbReference type="ARBA" id="ARBA00023015"/>
    </source>
</evidence>
<dbReference type="GO" id="GO:0043565">
    <property type="term" value="F:sequence-specific DNA binding"/>
    <property type="evidence" value="ECO:0007669"/>
    <property type="project" value="InterPro"/>
</dbReference>
<dbReference type="InterPro" id="IPR018060">
    <property type="entry name" value="HTH_AraC"/>
</dbReference>
<dbReference type="PANTHER" id="PTHR43280:SF32">
    <property type="entry name" value="TRANSCRIPTIONAL REGULATORY PROTEIN"/>
    <property type="match status" value="1"/>
</dbReference>
<name>A0A0C1ILI9_9BACT</name>
<dbReference type="SMART" id="SM00342">
    <property type="entry name" value="HTH_ARAC"/>
    <property type="match status" value="1"/>
</dbReference>
<dbReference type="PANTHER" id="PTHR43280">
    <property type="entry name" value="ARAC-FAMILY TRANSCRIPTIONAL REGULATOR"/>
    <property type="match status" value="1"/>
</dbReference>
<evidence type="ECO:0000313" key="5">
    <source>
        <dbReference type="EMBL" id="KIC95085.1"/>
    </source>
</evidence>
<dbReference type="GO" id="GO:0003700">
    <property type="term" value="F:DNA-binding transcription factor activity"/>
    <property type="evidence" value="ECO:0007669"/>
    <property type="project" value="InterPro"/>
</dbReference>
<proteinExistence type="predicted"/>
<evidence type="ECO:0000259" key="4">
    <source>
        <dbReference type="PROSITE" id="PS01124"/>
    </source>
</evidence>
<dbReference type="Gene3D" id="1.10.10.60">
    <property type="entry name" value="Homeodomain-like"/>
    <property type="match status" value="1"/>
</dbReference>
<dbReference type="EMBL" id="JSVC01000009">
    <property type="protein sequence ID" value="KIC95085.1"/>
    <property type="molecule type" value="Genomic_DNA"/>
</dbReference>
<protein>
    <submittedName>
        <fullName evidence="5">AraC family transcriptional regulator</fullName>
    </submittedName>
</protein>
<feature type="domain" description="HTH araC/xylS-type" evidence="4">
    <location>
        <begin position="173"/>
        <end position="271"/>
    </location>
</feature>
<gene>
    <name evidence="5" type="ORF">OI18_08740</name>
</gene>
<dbReference type="Pfam" id="PF12833">
    <property type="entry name" value="HTH_18"/>
    <property type="match status" value="1"/>
</dbReference>
<keyword evidence="1" id="KW-0805">Transcription regulation</keyword>
<organism evidence="5 6">
    <name type="scientific">Flavihumibacter solisilvae</name>
    <dbReference type="NCBI Taxonomy" id="1349421"/>
    <lineage>
        <taxon>Bacteria</taxon>
        <taxon>Pseudomonadati</taxon>
        <taxon>Bacteroidota</taxon>
        <taxon>Chitinophagia</taxon>
        <taxon>Chitinophagales</taxon>
        <taxon>Chitinophagaceae</taxon>
        <taxon>Flavihumibacter</taxon>
    </lineage>
</organism>
<dbReference type="SUPFAM" id="SSF51215">
    <property type="entry name" value="Regulatory protein AraC"/>
    <property type="match status" value="1"/>
</dbReference>
<dbReference type="SUPFAM" id="SSF46689">
    <property type="entry name" value="Homeodomain-like"/>
    <property type="match status" value="1"/>
</dbReference>
<evidence type="ECO:0000313" key="6">
    <source>
        <dbReference type="Proteomes" id="UP000031408"/>
    </source>
</evidence>
<dbReference type="PROSITE" id="PS01124">
    <property type="entry name" value="HTH_ARAC_FAMILY_2"/>
    <property type="match status" value="1"/>
</dbReference>
<accession>A0A0C1ILI9</accession>
<evidence type="ECO:0000256" key="2">
    <source>
        <dbReference type="ARBA" id="ARBA00023125"/>
    </source>
</evidence>
<sequence>MQEFRKGQLAGRDELLFNELRGEKHIDKPHKHDFFIIILFDRAKGIHTIDFHDYPIENRQVHVLFPGQVHRWDIEPKTIGYQLMIDRVFFERFAPYFRFSFTNYMNHPVIPLVNNSFKLLKYEFDAIKDELSTGNSLKDIISARAAVIAAIVSKEAENLFTDLKVYQSNPRLANFKMLIERHFKEEKLVNFYASKLNISANYLNILCRKNLGVSATQLIQQRVLLEAKRLLQSTELSIKEIAFELGFIDHAYFSNFFKTQTRATPTAFREK</sequence>
<keyword evidence="2" id="KW-0238">DNA-binding</keyword>
<dbReference type="Proteomes" id="UP000031408">
    <property type="component" value="Unassembled WGS sequence"/>
</dbReference>